<reference evidence="3" key="1">
    <citation type="submission" date="2018-02" db="EMBL/GenBank/DDBJ databases">
        <title>Genome sequencing of Solimonas sp. HR-BB.</title>
        <authorList>
            <person name="Lee Y."/>
            <person name="Jeon C.O."/>
        </authorList>
    </citation>
    <scope>NUCLEOTIDE SEQUENCE [LARGE SCALE GENOMIC DNA]</scope>
    <source>
        <strain evidence="3">HR-U</strain>
    </source>
</reference>
<gene>
    <name evidence="2" type="ORF">C5O19_00880</name>
</gene>
<keyword evidence="1" id="KW-0812">Transmembrane</keyword>
<evidence type="ECO:0000313" key="3">
    <source>
        <dbReference type="Proteomes" id="UP000239590"/>
    </source>
</evidence>
<keyword evidence="3" id="KW-1185">Reference proteome</keyword>
<evidence type="ECO:0000256" key="1">
    <source>
        <dbReference type="SAM" id="Phobius"/>
    </source>
</evidence>
<dbReference type="RefSeq" id="WP_104709494.1">
    <property type="nucleotide sequence ID" value="NZ_PTRA01000001.1"/>
</dbReference>
<keyword evidence="1" id="KW-0472">Membrane</keyword>
<sequence length="120" mass="12886">MGKPISRPMHGLADYAYVPLVALAPKLADFEKEKAAVSLCGLLSSGALAYTLGTKAEWGVLRLLPFKKHLAIDFSAGLLALAAPWLFGFAKHKKARNTFLAMGVISLLASSLTKPEEMDE</sequence>
<accession>A0A2S7IKR6</accession>
<dbReference type="AlphaFoldDB" id="A0A2S7IKR6"/>
<protein>
    <submittedName>
        <fullName evidence="2">Uncharacterized protein</fullName>
    </submittedName>
</protein>
<dbReference type="Proteomes" id="UP000239590">
    <property type="component" value="Unassembled WGS sequence"/>
</dbReference>
<name>A0A2S7IKR6_9BACT</name>
<keyword evidence="1" id="KW-1133">Transmembrane helix</keyword>
<evidence type="ECO:0000313" key="2">
    <source>
        <dbReference type="EMBL" id="PQA58265.1"/>
    </source>
</evidence>
<comment type="caution">
    <text evidence="2">The sequence shown here is derived from an EMBL/GenBank/DDBJ whole genome shotgun (WGS) entry which is preliminary data.</text>
</comment>
<proteinExistence type="predicted"/>
<dbReference type="EMBL" id="PTRA01000001">
    <property type="protein sequence ID" value="PQA58265.1"/>
    <property type="molecule type" value="Genomic_DNA"/>
</dbReference>
<dbReference type="OrthoDB" id="129082at2"/>
<organism evidence="2 3">
    <name type="scientific">Siphonobacter curvatus</name>
    <dbReference type="NCBI Taxonomy" id="2094562"/>
    <lineage>
        <taxon>Bacteria</taxon>
        <taxon>Pseudomonadati</taxon>
        <taxon>Bacteroidota</taxon>
        <taxon>Cytophagia</taxon>
        <taxon>Cytophagales</taxon>
        <taxon>Cytophagaceae</taxon>
        <taxon>Siphonobacter</taxon>
    </lineage>
</organism>
<feature type="transmembrane region" description="Helical" evidence="1">
    <location>
        <begin position="72"/>
        <end position="90"/>
    </location>
</feature>